<dbReference type="PROSITE" id="PS01044">
    <property type="entry name" value="SQUALEN_PHYTOEN_SYN_1"/>
    <property type="match status" value="1"/>
</dbReference>
<reference evidence="8" key="1">
    <citation type="journal article" date="2014" name="Nat. Commun.">
        <title>Genome sequence of mungbean and insights into evolution within Vigna species.</title>
        <authorList>
            <person name="Kang Y.J."/>
            <person name="Kim S.K."/>
            <person name="Kim M.Y."/>
            <person name="Lestari P."/>
            <person name="Kim K.H."/>
            <person name="Ha B.K."/>
            <person name="Jun T.H."/>
            <person name="Hwang W.J."/>
            <person name="Lee T."/>
            <person name="Lee J."/>
            <person name="Shim S."/>
            <person name="Yoon M.Y."/>
            <person name="Jang Y.E."/>
            <person name="Han K.S."/>
            <person name="Taeprayoon P."/>
            <person name="Yoon N."/>
            <person name="Somta P."/>
            <person name="Tanya P."/>
            <person name="Kim K.S."/>
            <person name="Gwag J.G."/>
            <person name="Moon J.K."/>
            <person name="Lee Y.H."/>
            <person name="Park B.S."/>
            <person name="Bombarely A."/>
            <person name="Doyle J.J."/>
            <person name="Jackson S.A."/>
            <person name="Schafleitner R."/>
            <person name="Srinives P."/>
            <person name="Varshney R.K."/>
            <person name="Lee S.H."/>
        </authorList>
    </citation>
    <scope>NUCLEOTIDE SEQUENCE [LARGE SCALE GENOMIC DNA]</scope>
    <source>
        <strain evidence="8">cv. VC1973A</strain>
    </source>
</reference>
<dbReference type="GO" id="GO:0046905">
    <property type="term" value="F:15-cis-phytoene synthase activity"/>
    <property type="evidence" value="ECO:0007669"/>
    <property type="project" value="UniProtKB-EC"/>
</dbReference>
<comment type="catalytic activity">
    <reaction evidence="1">
        <text>2 (2E,6E,10E)-geranylgeranyl diphosphate = 15-cis-phytoene + 2 diphosphate</text>
        <dbReference type="Rhea" id="RHEA:34475"/>
        <dbReference type="ChEBI" id="CHEBI:27787"/>
        <dbReference type="ChEBI" id="CHEBI:33019"/>
        <dbReference type="ChEBI" id="CHEBI:58756"/>
        <dbReference type="EC" id="2.5.1.32"/>
    </reaction>
</comment>
<dbReference type="FunFam" id="1.10.600.10:FF:000004">
    <property type="entry name" value="Phytoene synthase chloroplastic"/>
    <property type="match status" value="1"/>
</dbReference>
<keyword evidence="6" id="KW-0125">Carotenoid biosynthesis</keyword>
<dbReference type="CDD" id="cd00683">
    <property type="entry name" value="Trans_IPPS_HH"/>
    <property type="match status" value="1"/>
</dbReference>
<comment type="pathway">
    <text evidence="2">Carotenoid biosynthesis; phytoene biosynthesis; all-trans-phytoene from geranylgeranyl diphosphate: step 1/1.</text>
</comment>
<dbReference type="SUPFAM" id="SSF48576">
    <property type="entry name" value="Terpenoid synthases"/>
    <property type="match status" value="1"/>
</dbReference>
<dbReference type="STRING" id="3916.A0A3Q0F279"/>
<protein>
    <recommendedName>
        <fullName evidence="4">15-cis-phytoene synthase</fullName>
        <ecNumber evidence="4">2.5.1.32</ecNumber>
    </recommendedName>
</protein>
<keyword evidence="8" id="KW-1185">Reference proteome</keyword>
<dbReference type="InterPro" id="IPR033904">
    <property type="entry name" value="Trans_IPPS_HH"/>
</dbReference>
<gene>
    <name evidence="9" type="primary">LOC106762898</name>
</gene>
<evidence type="ECO:0000313" key="8">
    <source>
        <dbReference type="Proteomes" id="UP000087766"/>
    </source>
</evidence>
<organism evidence="8 9">
    <name type="scientific">Vigna radiata var. radiata</name>
    <name type="common">Mung bean</name>
    <name type="synonym">Phaseolus aureus</name>
    <dbReference type="NCBI Taxonomy" id="3916"/>
    <lineage>
        <taxon>Eukaryota</taxon>
        <taxon>Viridiplantae</taxon>
        <taxon>Streptophyta</taxon>
        <taxon>Embryophyta</taxon>
        <taxon>Tracheophyta</taxon>
        <taxon>Spermatophyta</taxon>
        <taxon>Magnoliopsida</taxon>
        <taxon>eudicotyledons</taxon>
        <taxon>Gunneridae</taxon>
        <taxon>Pentapetalae</taxon>
        <taxon>rosids</taxon>
        <taxon>fabids</taxon>
        <taxon>Fabales</taxon>
        <taxon>Fabaceae</taxon>
        <taxon>Papilionoideae</taxon>
        <taxon>50 kb inversion clade</taxon>
        <taxon>NPAAA clade</taxon>
        <taxon>indigoferoid/millettioid clade</taxon>
        <taxon>Phaseoleae</taxon>
        <taxon>Vigna</taxon>
    </lineage>
</organism>
<proteinExistence type="inferred from homology"/>
<dbReference type="SFLD" id="SFLDG01212">
    <property type="entry name" value="Phytoene_synthase_like"/>
    <property type="match status" value="1"/>
</dbReference>
<accession>A0A3Q0F279</accession>
<evidence type="ECO:0000256" key="1">
    <source>
        <dbReference type="ARBA" id="ARBA00001805"/>
    </source>
</evidence>
<dbReference type="GO" id="GO:0016117">
    <property type="term" value="P:carotenoid biosynthetic process"/>
    <property type="evidence" value="ECO:0007669"/>
    <property type="project" value="UniProtKB-KW"/>
</dbReference>
<keyword evidence="7" id="KW-0414">Isoprene biosynthesis</keyword>
<dbReference type="SFLD" id="SFLDS00005">
    <property type="entry name" value="Isoprenoid_Synthase_Type_I"/>
    <property type="match status" value="1"/>
</dbReference>
<evidence type="ECO:0000256" key="4">
    <source>
        <dbReference type="ARBA" id="ARBA00012396"/>
    </source>
</evidence>
<dbReference type="PROSITE" id="PS01045">
    <property type="entry name" value="SQUALEN_PHYTOEN_SYN_2"/>
    <property type="match status" value="1"/>
</dbReference>
<dbReference type="InterPro" id="IPR044843">
    <property type="entry name" value="Trans_IPPS_bact-type"/>
</dbReference>
<dbReference type="InterPro" id="IPR008949">
    <property type="entry name" value="Isoprenoid_synthase_dom_sf"/>
</dbReference>
<evidence type="ECO:0000256" key="7">
    <source>
        <dbReference type="ARBA" id="ARBA00023229"/>
    </source>
</evidence>
<dbReference type="RefSeq" id="XP_022637591.1">
    <property type="nucleotide sequence ID" value="XM_022781870.1"/>
</dbReference>
<dbReference type="GO" id="GO:0004311">
    <property type="term" value="F:geranylgeranyl diphosphate synthase activity"/>
    <property type="evidence" value="ECO:0007669"/>
    <property type="project" value="InterPro"/>
</dbReference>
<evidence type="ECO:0000313" key="9">
    <source>
        <dbReference type="RefSeq" id="XP_022637591.1"/>
    </source>
</evidence>
<dbReference type="AlphaFoldDB" id="A0A3Q0F279"/>
<dbReference type="KEGG" id="vra:106762898"/>
<evidence type="ECO:0000256" key="5">
    <source>
        <dbReference type="ARBA" id="ARBA00022679"/>
    </source>
</evidence>
<dbReference type="SFLD" id="SFLDG01018">
    <property type="entry name" value="Squalene/Phytoene_Synthase_Lik"/>
    <property type="match status" value="1"/>
</dbReference>
<dbReference type="PANTHER" id="PTHR31480">
    <property type="entry name" value="BIFUNCTIONAL LYCOPENE CYCLASE/PHYTOENE SYNTHASE"/>
    <property type="match status" value="1"/>
</dbReference>
<dbReference type="EC" id="2.5.1.32" evidence="4"/>
<dbReference type="InterPro" id="IPR019845">
    <property type="entry name" value="Squalene/phytoene_synthase_CS"/>
</dbReference>
<dbReference type="Pfam" id="PF00494">
    <property type="entry name" value="SQS_PSY"/>
    <property type="match status" value="1"/>
</dbReference>
<dbReference type="InterPro" id="IPR002060">
    <property type="entry name" value="Squ/phyt_synthse"/>
</dbReference>
<evidence type="ECO:0000256" key="3">
    <source>
        <dbReference type="ARBA" id="ARBA00006251"/>
    </source>
</evidence>
<keyword evidence="5" id="KW-0808">Transferase</keyword>
<comment type="similarity">
    <text evidence="3">Belongs to the phytoene/squalene synthase family.</text>
</comment>
<evidence type="ECO:0000256" key="2">
    <source>
        <dbReference type="ARBA" id="ARBA00005172"/>
    </source>
</evidence>
<dbReference type="GeneID" id="106762898"/>
<dbReference type="GO" id="GO:0009536">
    <property type="term" value="C:plastid"/>
    <property type="evidence" value="ECO:0007669"/>
    <property type="project" value="UniProtKB-ARBA"/>
</dbReference>
<reference evidence="9" key="2">
    <citation type="submission" date="2025-08" db="UniProtKB">
        <authorList>
            <consortium name="RefSeq"/>
        </authorList>
    </citation>
    <scope>IDENTIFICATION</scope>
    <source>
        <tissue evidence="9">Leaf</tissue>
    </source>
</reference>
<dbReference type="OrthoDB" id="6600518at2759"/>
<name>A0A3Q0F279_VIGRR</name>
<sequence>MTGVLVWVSCGPKENINSLVSFAGRSSSGERNQRRFSGLSFASGVSAFSSAVAADTSRSSEERVYDVVLKQAALVKENKRGANIGLDFDKDVVADFTNGDLLNMAYARCGEVCAEYAKTFYLGTQLMTAERRKAIWAIYGICNQIRLHFLLLLSGSPLRFVLDLTTSLFVTVWCRRTDELVDGPNSSHITPGALDRWEQRLTDVFEGRPYDMYDAALSHTVSKYPVDIQPFKDMIEGMRMDLKKSRYENFDELYLYCYYVAGTVGLMSVPVMGIAPDSKASTECIYNAALALGIANQLTNILRDVGEDARRGRVYLPQDELAKAGLSDDDIFRGKVTEKWRKFMKGQIKRARMFFDEAEKGVAELNSASRWPVWASLLLYRQILDSIEANDYNNFTKRAYVGKVKKLLSLPAAYGLSLLGP</sequence>
<dbReference type="Proteomes" id="UP000087766">
    <property type="component" value="Chromosome 6"/>
</dbReference>
<dbReference type="Gene3D" id="1.10.600.10">
    <property type="entry name" value="Farnesyl Diphosphate Synthase"/>
    <property type="match status" value="1"/>
</dbReference>
<evidence type="ECO:0000256" key="6">
    <source>
        <dbReference type="ARBA" id="ARBA00022746"/>
    </source>
</evidence>
<dbReference type="GO" id="GO:0051996">
    <property type="term" value="F:squalene synthase [NAD(P)H] activity"/>
    <property type="evidence" value="ECO:0007669"/>
    <property type="project" value="InterPro"/>
</dbReference>